<protein>
    <submittedName>
        <fullName evidence="2">Uncharacterized protein</fullName>
    </submittedName>
</protein>
<evidence type="ECO:0000313" key="2">
    <source>
        <dbReference type="EMBL" id="CAD7200371.1"/>
    </source>
</evidence>
<organism evidence="2">
    <name type="scientific">Timema douglasi</name>
    <name type="common">Walking stick</name>
    <dbReference type="NCBI Taxonomy" id="61478"/>
    <lineage>
        <taxon>Eukaryota</taxon>
        <taxon>Metazoa</taxon>
        <taxon>Ecdysozoa</taxon>
        <taxon>Arthropoda</taxon>
        <taxon>Hexapoda</taxon>
        <taxon>Insecta</taxon>
        <taxon>Pterygota</taxon>
        <taxon>Neoptera</taxon>
        <taxon>Polyneoptera</taxon>
        <taxon>Phasmatodea</taxon>
        <taxon>Timematodea</taxon>
        <taxon>Timematoidea</taxon>
        <taxon>Timematidae</taxon>
        <taxon>Timema</taxon>
    </lineage>
</organism>
<feature type="compositionally biased region" description="Polar residues" evidence="1">
    <location>
        <begin position="57"/>
        <end position="71"/>
    </location>
</feature>
<feature type="compositionally biased region" description="Low complexity" evidence="1">
    <location>
        <begin position="76"/>
        <end position="86"/>
    </location>
</feature>
<accession>A0A7R8VMT9</accession>
<feature type="region of interest" description="Disordered" evidence="1">
    <location>
        <begin position="1"/>
        <end position="90"/>
    </location>
</feature>
<reference evidence="2" key="1">
    <citation type="submission" date="2020-11" db="EMBL/GenBank/DDBJ databases">
        <authorList>
            <person name="Tran Van P."/>
        </authorList>
    </citation>
    <scope>NUCLEOTIDE SEQUENCE</scope>
</reference>
<dbReference type="EMBL" id="OA567453">
    <property type="protein sequence ID" value="CAD7200371.1"/>
    <property type="molecule type" value="Genomic_DNA"/>
</dbReference>
<name>A0A7R8VMT9_TIMDO</name>
<proteinExistence type="predicted"/>
<dbReference type="AlphaFoldDB" id="A0A7R8VMT9"/>
<gene>
    <name evidence="2" type="ORF">TDIB3V08_LOCUS6592</name>
</gene>
<evidence type="ECO:0000256" key="1">
    <source>
        <dbReference type="SAM" id="MobiDB-lite"/>
    </source>
</evidence>
<sequence length="293" mass="32782">MEEFHPRTICCPNLPHLSTPEGEHTTLDPYQFSPTSTRTPVRETRPSYHLRPLATPTKFSPTSTPYTSQGDPRNKPPGSSRNYPSSSRRRTQIQRVLTRWYRLSCCDGGNAQDRVRGGRVDEVAVPGSPLSRVVEYTHGRIVTMGIIIGSCVPEPVEQIDTAYRVLYGAVTLRHPGLLDLIISRLNLVVRSISPQLTKYSSERDGTCSVVLVILRELCFLGDGEFVNINKPAMNLHGNECLEKLGVDIFEAEMIFASRFVACQRPDALLLEPIAVNSTTPPNHPLRPLRRLLR</sequence>